<evidence type="ECO:0000259" key="15">
    <source>
        <dbReference type="Pfam" id="PF04928"/>
    </source>
</evidence>
<evidence type="ECO:0000256" key="8">
    <source>
        <dbReference type="ARBA" id="ARBA00022723"/>
    </source>
</evidence>
<evidence type="ECO:0000313" key="17">
    <source>
        <dbReference type="EMBL" id="KAK8888460.1"/>
    </source>
</evidence>
<dbReference type="SUPFAM" id="SSF81301">
    <property type="entry name" value="Nucleotidyltransferase"/>
    <property type="match status" value="1"/>
</dbReference>
<dbReference type="Gene3D" id="3.30.460.10">
    <property type="entry name" value="Beta Polymerase, domain 2"/>
    <property type="match status" value="1"/>
</dbReference>
<name>A0ABR2KBH0_9EUKA</name>
<dbReference type="InterPro" id="IPR007012">
    <property type="entry name" value="PolA_pol_cen_dom"/>
</dbReference>
<feature type="domain" description="Poly(A) polymerase RNA-binding" evidence="14">
    <location>
        <begin position="347"/>
        <end position="408"/>
    </location>
</feature>
<reference evidence="17 18" key="1">
    <citation type="submission" date="2024-04" db="EMBL/GenBank/DDBJ databases">
        <title>Tritrichomonas musculus Genome.</title>
        <authorList>
            <person name="Alves-Ferreira E."/>
            <person name="Grigg M."/>
            <person name="Lorenzi H."/>
            <person name="Galac M."/>
        </authorList>
    </citation>
    <scope>NUCLEOTIDE SEQUENCE [LARGE SCALE GENOMIC DNA]</scope>
    <source>
        <strain evidence="17 18">EAF2021</strain>
    </source>
</reference>
<evidence type="ECO:0000259" key="16">
    <source>
        <dbReference type="Pfam" id="PF20750"/>
    </source>
</evidence>
<comment type="subcellular location">
    <subcellularLocation>
        <location evidence="3">Nucleus</location>
    </subcellularLocation>
</comment>
<feature type="region of interest" description="Disordered" evidence="13">
    <location>
        <begin position="539"/>
        <end position="559"/>
    </location>
</feature>
<keyword evidence="8" id="KW-0479">Metal-binding</keyword>
<evidence type="ECO:0000256" key="9">
    <source>
        <dbReference type="ARBA" id="ARBA00022741"/>
    </source>
</evidence>
<keyword evidence="18" id="KW-1185">Reference proteome</keyword>
<evidence type="ECO:0000256" key="2">
    <source>
        <dbReference type="ARBA" id="ARBA00001946"/>
    </source>
</evidence>
<evidence type="ECO:0000256" key="5">
    <source>
        <dbReference type="ARBA" id="ARBA00012388"/>
    </source>
</evidence>
<dbReference type="Gene3D" id="3.30.70.590">
    <property type="entry name" value="Poly(A) polymerase predicted RNA binding domain"/>
    <property type="match status" value="1"/>
</dbReference>
<proteinExistence type="inferred from homology"/>
<keyword evidence="6" id="KW-0507">mRNA processing</keyword>
<feature type="region of interest" description="Disordered" evidence="13">
    <location>
        <begin position="430"/>
        <end position="449"/>
    </location>
</feature>
<evidence type="ECO:0000256" key="12">
    <source>
        <dbReference type="ARBA" id="ARBA00023242"/>
    </source>
</evidence>
<dbReference type="PANTHER" id="PTHR10682:SF10">
    <property type="entry name" value="POLYNUCLEOTIDE ADENYLYLTRANSFERASE"/>
    <property type="match status" value="1"/>
</dbReference>
<dbReference type="Pfam" id="PF04926">
    <property type="entry name" value="PAP_RNA-bind"/>
    <property type="match status" value="1"/>
</dbReference>
<keyword evidence="11" id="KW-0460">Magnesium</keyword>
<comment type="caution">
    <text evidence="17">The sequence shown here is derived from an EMBL/GenBank/DDBJ whole genome shotgun (WGS) entry which is preliminary data.</text>
</comment>
<comment type="cofactor">
    <cofactor evidence="2">
        <name>Mg(2+)</name>
        <dbReference type="ChEBI" id="CHEBI:18420"/>
    </cofactor>
</comment>
<evidence type="ECO:0000256" key="6">
    <source>
        <dbReference type="ARBA" id="ARBA00022664"/>
    </source>
</evidence>
<feature type="non-terminal residue" evidence="17">
    <location>
        <position position="1"/>
    </location>
</feature>
<evidence type="ECO:0000313" key="18">
    <source>
        <dbReference type="Proteomes" id="UP001470230"/>
    </source>
</evidence>
<comment type="cofactor">
    <cofactor evidence="1">
        <name>Mn(2+)</name>
        <dbReference type="ChEBI" id="CHEBI:29035"/>
    </cofactor>
</comment>
<dbReference type="Pfam" id="PF04928">
    <property type="entry name" value="PAP_central"/>
    <property type="match status" value="1"/>
</dbReference>
<dbReference type="InterPro" id="IPR048840">
    <property type="entry name" value="PolA_pol_NTPase"/>
</dbReference>
<sequence>ILYMIDSQSDQASQESLEGNRETVSINLMKLFISEKYFKRDNEMFDQVNKILSCICNDFIKEQYLKTGGSPSRMKKISGKLLPYGSYKLDTYGPTSDIDILLAAPKFVKKKYIFSKLYSRLEKCREIENLRKIESAYVPIMKFTMYGIKIDFTYSILNKDTIEEDIDLEDDTILDGMNPASIISLNGVRTNNMILNFVHDKYILFQSVVKLLKIWALRRYISGNVFGYLGGINLAIIAAHACQNTHETTPDLVLLECFLELSQWDWPHPLKINSIKKGHLKAWSSQANSDDVMPIITPAYPAINSMRNATKSSLHRMKREFNRAYKYTDKIVNGELAWSSLLAPPHFFSDYRIYIQVSCTAKDKYDIMIWRGIIEKDLRRLTKLLEATQQVSYAILFPHGFEEDDLSQHFFCVRYYFALSLDPLAHVNNSSSSYSDSDSPTVSPSPTTTSVLNQNLQLNQNMQLNQNLQSNQNIQSSQNLQSNQNIQSSQKSTYDLIIKQIESFSNSMLGHESRMPTMDLKIKILDRRHLPGNVVQRFGSTPIQRSPPKMKYVHTSEPF</sequence>
<evidence type="ECO:0000259" key="14">
    <source>
        <dbReference type="Pfam" id="PF04926"/>
    </source>
</evidence>
<keyword evidence="10" id="KW-0067">ATP-binding</keyword>
<dbReference type="PANTHER" id="PTHR10682">
    <property type="entry name" value="POLY A POLYMERASE"/>
    <property type="match status" value="1"/>
</dbReference>
<evidence type="ECO:0000256" key="1">
    <source>
        <dbReference type="ARBA" id="ARBA00001936"/>
    </source>
</evidence>
<dbReference type="CDD" id="cd05402">
    <property type="entry name" value="NT_PAP_TUTase"/>
    <property type="match status" value="1"/>
</dbReference>
<accession>A0ABR2KBH0</accession>
<dbReference type="EMBL" id="JAPFFF010000006">
    <property type="protein sequence ID" value="KAK8888460.1"/>
    <property type="molecule type" value="Genomic_DNA"/>
</dbReference>
<keyword evidence="7" id="KW-0808">Transferase</keyword>
<dbReference type="InterPro" id="IPR043519">
    <property type="entry name" value="NT_sf"/>
</dbReference>
<evidence type="ECO:0000256" key="10">
    <source>
        <dbReference type="ARBA" id="ARBA00022840"/>
    </source>
</evidence>
<evidence type="ECO:0000256" key="7">
    <source>
        <dbReference type="ARBA" id="ARBA00022679"/>
    </source>
</evidence>
<evidence type="ECO:0000256" key="3">
    <source>
        <dbReference type="ARBA" id="ARBA00004123"/>
    </source>
</evidence>
<protein>
    <recommendedName>
        <fullName evidence="5">polynucleotide adenylyltransferase</fullName>
        <ecNumber evidence="5">2.7.7.19</ecNumber>
    </recommendedName>
</protein>
<dbReference type="InterPro" id="IPR011068">
    <property type="entry name" value="NuclTrfase_I-like_C"/>
</dbReference>
<evidence type="ECO:0000256" key="4">
    <source>
        <dbReference type="ARBA" id="ARBA00010912"/>
    </source>
</evidence>
<keyword evidence="12" id="KW-0539">Nucleus</keyword>
<dbReference type="InterPro" id="IPR007010">
    <property type="entry name" value="PolA_pol_RNA-bd_dom"/>
</dbReference>
<gene>
    <name evidence="17" type="ORF">M9Y10_039537</name>
</gene>
<dbReference type="SUPFAM" id="SSF55003">
    <property type="entry name" value="PAP/Archaeal CCA-adding enzyme, C-terminal domain"/>
    <property type="match status" value="1"/>
</dbReference>
<dbReference type="Pfam" id="PF20750">
    <property type="entry name" value="PAP_NTPase"/>
    <property type="match status" value="1"/>
</dbReference>
<feature type="domain" description="Poly(A) polymerase central" evidence="15">
    <location>
        <begin position="205"/>
        <end position="343"/>
    </location>
</feature>
<feature type="domain" description="Poly(A) polymerase nucleotidyltransferase" evidence="16">
    <location>
        <begin position="28"/>
        <end position="198"/>
    </location>
</feature>
<keyword evidence="9" id="KW-0547">Nucleotide-binding</keyword>
<evidence type="ECO:0000256" key="11">
    <source>
        <dbReference type="ARBA" id="ARBA00022842"/>
    </source>
</evidence>
<dbReference type="SUPFAM" id="SSF81631">
    <property type="entry name" value="PAP/OAS1 substrate-binding domain"/>
    <property type="match status" value="1"/>
</dbReference>
<dbReference type="EC" id="2.7.7.19" evidence="5"/>
<dbReference type="Gene3D" id="1.10.1410.10">
    <property type="match status" value="1"/>
</dbReference>
<comment type="similarity">
    <text evidence="4">Belongs to the poly(A) polymerase family.</text>
</comment>
<organism evidence="17 18">
    <name type="scientific">Tritrichomonas musculus</name>
    <dbReference type="NCBI Taxonomy" id="1915356"/>
    <lineage>
        <taxon>Eukaryota</taxon>
        <taxon>Metamonada</taxon>
        <taxon>Parabasalia</taxon>
        <taxon>Tritrichomonadida</taxon>
        <taxon>Tritrichomonadidae</taxon>
        <taxon>Tritrichomonas</taxon>
    </lineage>
</organism>
<dbReference type="Proteomes" id="UP001470230">
    <property type="component" value="Unassembled WGS sequence"/>
</dbReference>
<evidence type="ECO:0000256" key="13">
    <source>
        <dbReference type="SAM" id="MobiDB-lite"/>
    </source>
</evidence>